<accession>X0T6G8</accession>
<feature type="non-terminal residue" evidence="1">
    <location>
        <position position="87"/>
    </location>
</feature>
<dbReference type="EMBL" id="BARS01014010">
    <property type="protein sequence ID" value="GAF89073.1"/>
    <property type="molecule type" value="Genomic_DNA"/>
</dbReference>
<evidence type="ECO:0000313" key="1">
    <source>
        <dbReference type="EMBL" id="GAF89073.1"/>
    </source>
</evidence>
<dbReference type="AlphaFoldDB" id="X0T6G8"/>
<gene>
    <name evidence="1" type="ORF">S01H1_23933</name>
</gene>
<comment type="caution">
    <text evidence="1">The sequence shown here is derived from an EMBL/GenBank/DDBJ whole genome shotgun (WGS) entry which is preliminary data.</text>
</comment>
<proteinExistence type="predicted"/>
<protein>
    <submittedName>
        <fullName evidence="1">Uncharacterized protein</fullName>
    </submittedName>
</protein>
<sequence>MPRKKDQETTPKALLREKLFVPCEYVTDEHLKAWTYLVPDPEEPDVEDKIELQLYKDLGRVYAFCSGDLAKVRKYFSPPHFKLIDKR</sequence>
<reference evidence="1" key="1">
    <citation type="journal article" date="2014" name="Front. Microbiol.">
        <title>High frequency of phylogenetically diverse reductive dehalogenase-homologous genes in deep subseafloor sedimentary metagenomes.</title>
        <authorList>
            <person name="Kawai M."/>
            <person name="Futagami T."/>
            <person name="Toyoda A."/>
            <person name="Takaki Y."/>
            <person name="Nishi S."/>
            <person name="Hori S."/>
            <person name="Arai W."/>
            <person name="Tsubouchi T."/>
            <person name="Morono Y."/>
            <person name="Uchiyama I."/>
            <person name="Ito T."/>
            <person name="Fujiyama A."/>
            <person name="Inagaki F."/>
            <person name="Takami H."/>
        </authorList>
    </citation>
    <scope>NUCLEOTIDE SEQUENCE</scope>
    <source>
        <strain evidence="1">Expedition CK06-06</strain>
    </source>
</reference>
<name>X0T6G8_9ZZZZ</name>
<organism evidence="1">
    <name type="scientific">marine sediment metagenome</name>
    <dbReference type="NCBI Taxonomy" id="412755"/>
    <lineage>
        <taxon>unclassified sequences</taxon>
        <taxon>metagenomes</taxon>
        <taxon>ecological metagenomes</taxon>
    </lineage>
</organism>